<evidence type="ECO:0008006" key="3">
    <source>
        <dbReference type="Google" id="ProtNLM"/>
    </source>
</evidence>
<evidence type="ECO:0000313" key="2">
    <source>
        <dbReference type="Proteomes" id="UP000264779"/>
    </source>
</evidence>
<dbReference type="EMBL" id="DONK01000131">
    <property type="protein sequence ID" value="HBU51412.1"/>
    <property type="molecule type" value="Genomic_DNA"/>
</dbReference>
<dbReference type="AlphaFoldDB" id="A0A358DZQ8"/>
<proteinExistence type="predicted"/>
<comment type="caution">
    <text evidence="1">The sequence shown here is derived from an EMBL/GenBank/DDBJ whole genome shotgun (WGS) entry which is preliminary data.</text>
</comment>
<dbReference type="SUPFAM" id="SSF53448">
    <property type="entry name" value="Nucleotide-diphospho-sugar transferases"/>
    <property type="match status" value="1"/>
</dbReference>
<accession>A0A358DZQ8</accession>
<dbReference type="InterPro" id="IPR029044">
    <property type="entry name" value="Nucleotide-diphossugar_trans"/>
</dbReference>
<dbReference type="Proteomes" id="UP000264779">
    <property type="component" value="Unassembled WGS sequence"/>
</dbReference>
<reference evidence="1 2" key="1">
    <citation type="journal article" date="2018" name="Nat. Biotechnol.">
        <title>A standardized bacterial taxonomy based on genome phylogeny substantially revises the tree of life.</title>
        <authorList>
            <person name="Parks D.H."/>
            <person name="Chuvochina M."/>
            <person name="Waite D.W."/>
            <person name="Rinke C."/>
            <person name="Skarshewski A."/>
            <person name="Chaumeil P.A."/>
            <person name="Hugenholtz P."/>
        </authorList>
    </citation>
    <scope>NUCLEOTIDE SEQUENCE [LARGE SCALE GENOMIC DNA]</scope>
    <source>
        <strain evidence="1">UBA11621</strain>
    </source>
</reference>
<organism evidence="1 2">
    <name type="scientific">Alteromonas australica</name>
    <dbReference type="NCBI Taxonomy" id="589873"/>
    <lineage>
        <taxon>Bacteria</taxon>
        <taxon>Pseudomonadati</taxon>
        <taxon>Pseudomonadota</taxon>
        <taxon>Gammaproteobacteria</taxon>
        <taxon>Alteromonadales</taxon>
        <taxon>Alteromonadaceae</taxon>
        <taxon>Alteromonas/Salinimonas group</taxon>
        <taxon>Alteromonas</taxon>
    </lineage>
</organism>
<name>A0A358DZQ8_9ALTE</name>
<protein>
    <recommendedName>
        <fullName evidence="3">Glycosyltransferase</fullName>
    </recommendedName>
</protein>
<evidence type="ECO:0000313" key="1">
    <source>
        <dbReference type="EMBL" id="HBU51412.1"/>
    </source>
</evidence>
<sequence>MTALASHSSATPRVSFSVNVCNSDAQYIEHTIPHMLNVLNYDFIERRVAYDPGLLEGKYAKRNEGNAKAISQVLSHLQSANIIDCVDTVPWTSHCQTKVMQKYFGAQTKTPKDFSGAPVYQYLYALYQCSGDYVFHADADMLFHSPAGSSWIAQGVELLASHPHIIASCPHAGPPKANTVKEWLFNKPASSHSPRQWKQVHFTSTRSFLLDIKKFENCLPLQQNTPNEPLENTLTACFKNNGYQHWNWAGYEHWALHPVSHGNNFISYLPHIITTIEQGLYPFRRRGNSWDIYTEDKRFKPWLKLLNTL</sequence>
<gene>
    <name evidence="1" type="ORF">DEB45_09135</name>
</gene>